<dbReference type="Proteomes" id="UP000065734">
    <property type="component" value="Chromosome I"/>
</dbReference>
<protein>
    <submittedName>
        <fullName evidence="2">Uncharacterized protein</fullName>
    </submittedName>
</protein>
<reference evidence="2" key="2">
    <citation type="submission" date="2015-11" db="EMBL/GenBank/DDBJ databases">
        <authorList>
            <person name="Zhang Y."/>
            <person name="Guo Z."/>
        </authorList>
    </citation>
    <scope>NUCLEOTIDE SEQUENCE</scope>
    <source>
        <strain evidence="2">1</strain>
    </source>
</reference>
<dbReference type="EMBL" id="AP014854">
    <property type="protein sequence ID" value="BAR98233.1"/>
    <property type="molecule type" value="Genomic_DNA"/>
</dbReference>
<evidence type="ECO:0000313" key="3">
    <source>
        <dbReference type="Proteomes" id="UP000065734"/>
    </source>
</evidence>
<dbReference type="AlphaFoldDB" id="A0A0H5BNU2"/>
<dbReference type="EMBL" id="LN907867">
    <property type="protein sequence ID" value="CUU41145.1"/>
    <property type="molecule type" value="Genomic_DNA"/>
</dbReference>
<name>A0A0H5BNU2_BLAVI</name>
<dbReference type="RefSeq" id="WP_055036437.1">
    <property type="nucleotide sequence ID" value="NZ_AP014854.2"/>
</dbReference>
<gene>
    <name evidence="1" type="ORF">BV133_640</name>
    <name evidence="2" type="ORF">BVIRIDIS_01330</name>
</gene>
<accession>A0A0H5BNU2</accession>
<evidence type="ECO:0000313" key="2">
    <source>
        <dbReference type="EMBL" id="CUU41145.1"/>
    </source>
</evidence>
<dbReference type="OrthoDB" id="8237838at2"/>
<organism evidence="2 3">
    <name type="scientific">Blastochloris viridis</name>
    <name type="common">Rhodopseudomonas viridis</name>
    <dbReference type="NCBI Taxonomy" id="1079"/>
    <lineage>
        <taxon>Bacteria</taxon>
        <taxon>Pseudomonadati</taxon>
        <taxon>Pseudomonadota</taxon>
        <taxon>Alphaproteobacteria</taxon>
        <taxon>Hyphomicrobiales</taxon>
        <taxon>Blastochloridaceae</taxon>
        <taxon>Blastochloris</taxon>
    </lineage>
</organism>
<reference evidence="3" key="3">
    <citation type="journal article" date="2016" name="Genome Announc.">
        <title>Revised genome sequence of the purple photosynthetic bacterium Blastochloris viridis.</title>
        <authorList>
            <person name="Liu L.N."/>
            <person name="Faulkner M."/>
            <person name="Liu X."/>
            <person name="Huang F."/>
            <person name="Darby A.C."/>
            <person name="Hall N."/>
        </authorList>
    </citation>
    <scope>NUCLEOTIDE SEQUENCE [LARGE SCALE GENOMIC DNA]</scope>
    <source>
        <strain evidence="3">ATCC 19567 / DSM 133 / F</strain>
    </source>
</reference>
<reference evidence="1" key="1">
    <citation type="journal article" date="2015" name="Genome Announc.">
        <title>Complete Genome Sequence of the Bacteriochlorophyll b-Producing Photosynthetic Bacterium Blastochloris viridis.</title>
        <authorList>
            <person name="Tsukatani Y."/>
            <person name="Hirose Y."/>
            <person name="Harada J."/>
            <person name="Misawa N."/>
            <person name="Mori K."/>
            <person name="Inoue K."/>
            <person name="Tamiaki H."/>
        </authorList>
    </citation>
    <scope>NUCLEOTIDE SEQUENCE [LARGE SCALE GENOMIC DNA]</scope>
    <source>
        <strain evidence="1">DSM 133</strain>
    </source>
</reference>
<proteinExistence type="predicted"/>
<dbReference type="KEGG" id="bvr:BVIR_689"/>
<evidence type="ECO:0000313" key="1">
    <source>
        <dbReference type="EMBL" id="BAR98233.1"/>
    </source>
</evidence>
<sequence>MGIGVGLAAVLVVAGCGGPSPLASEAVGAQPVPPSALVSAEGTCADAPEGAAAPAKLDFGLTECDVLRLVGPVDRVEVGDTHGVRVVTMTSFAGARPGVYRFEAGRLKSLEAMPEPEKKKGKPAARH</sequence>
<keyword evidence="3" id="KW-1185">Reference proteome</keyword>